<organism evidence="14 15">
    <name type="scientific">Sugiyamaella lignohabitans</name>
    <dbReference type="NCBI Taxonomy" id="796027"/>
    <lineage>
        <taxon>Eukaryota</taxon>
        <taxon>Fungi</taxon>
        <taxon>Dikarya</taxon>
        <taxon>Ascomycota</taxon>
        <taxon>Saccharomycotina</taxon>
        <taxon>Dipodascomycetes</taxon>
        <taxon>Dipodascales</taxon>
        <taxon>Trichomonascaceae</taxon>
        <taxon>Sugiyamaella</taxon>
    </lineage>
</organism>
<dbReference type="EMBL" id="CP014501">
    <property type="protein sequence ID" value="ANB12104.1"/>
    <property type="molecule type" value="Genomic_DNA"/>
</dbReference>
<evidence type="ECO:0000256" key="10">
    <source>
        <dbReference type="ARBA" id="ARBA00022840"/>
    </source>
</evidence>
<keyword evidence="8" id="KW-0808">Transferase</keyword>
<comment type="function">
    <text evidence="1">Catalyzes the phosphorylation of riboflavin (vitamin B2) to form flavin mononucleotide (FMN) coenzyme.</text>
</comment>
<dbReference type="RefSeq" id="XP_018734581.1">
    <property type="nucleotide sequence ID" value="XM_018880422.1"/>
</dbReference>
<dbReference type="GeneID" id="30035429"/>
<keyword evidence="15" id="KW-1185">Reference proteome</keyword>
<evidence type="ECO:0000313" key="15">
    <source>
        <dbReference type="Proteomes" id="UP000189580"/>
    </source>
</evidence>
<reference evidence="14 15" key="1">
    <citation type="submission" date="2016-02" db="EMBL/GenBank/DDBJ databases">
        <title>Complete genome sequence and transcriptome regulation of the pentose utilising yeast Sugiyamaella lignohabitans.</title>
        <authorList>
            <person name="Bellasio M."/>
            <person name="Peymann A."/>
            <person name="Valli M."/>
            <person name="Sipitzky M."/>
            <person name="Graf A."/>
            <person name="Sauer M."/>
            <person name="Marx H."/>
            <person name="Mattanovich D."/>
        </authorList>
    </citation>
    <scope>NUCLEOTIDE SEQUENCE [LARGE SCALE GENOMIC DNA]</scope>
    <source>
        <strain evidence="14 15">CBS 10342</strain>
    </source>
</reference>
<proteinExistence type="inferred from homology"/>
<dbReference type="InterPro" id="IPR023465">
    <property type="entry name" value="Riboflavin_kinase_dom_sf"/>
</dbReference>
<dbReference type="UniPathway" id="UPA00276">
    <property type="reaction ID" value="UER00406"/>
</dbReference>
<feature type="domain" description="Riboflavin kinase" evidence="13">
    <location>
        <begin position="24"/>
        <end position="188"/>
    </location>
</feature>
<evidence type="ECO:0000256" key="1">
    <source>
        <dbReference type="ARBA" id="ARBA00003572"/>
    </source>
</evidence>
<comment type="pathway">
    <text evidence="2">Cofactor biosynthesis; FMN biosynthesis; FMN from riboflavin (ATP route): step 1/1.</text>
</comment>
<dbReference type="GO" id="GO:0009231">
    <property type="term" value="P:riboflavin biosynthetic process"/>
    <property type="evidence" value="ECO:0007669"/>
    <property type="project" value="InterPro"/>
</dbReference>
<evidence type="ECO:0000256" key="3">
    <source>
        <dbReference type="ARBA" id="ARBA00010108"/>
    </source>
</evidence>
<dbReference type="PANTHER" id="PTHR22749">
    <property type="entry name" value="RIBOFLAVIN KINASE/FMN ADENYLYLTRANSFERASE"/>
    <property type="match status" value="1"/>
</dbReference>
<comment type="similarity">
    <text evidence="3">Belongs to the flavokinase family.</text>
</comment>
<dbReference type="GO" id="GO:0008531">
    <property type="term" value="F:riboflavin kinase activity"/>
    <property type="evidence" value="ECO:0007669"/>
    <property type="project" value="UniProtKB-EC"/>
</dbReference>
<keyword evidence="9" id="KW-0547">Nucleotide-binding</keyword>
<feature type="region of interest" description="Disordered" evidence="12">
    <location>
        <begin position="1"/>
        <end position="29"/>
    </location>
</feature>
<dbReference type="InterPro" id="IPR023468">
    <property type="entry name" value="Riboflavin_kinase"/>
</dbReference>
<dbReference type="Pfam" id="PF01687">
    <property type="entry name" value="Flavokinase"/>
    <property type="match status" value="1"/>
</dbReference>
<evidence type="ECO:0000256" key="6">
    <source>
        <dbReference type="ARBA" id="ARBA00022630"/>
    </source>
</evidence>
<dbReference type="GO" id="GO:0005739">
    <property type="term" value="C:mitochondrion"/>
    <property type="evidence" value="ECO:0007669"/>
    <property type="project" value="TreeGrafter"/>
</dbReference>
<dbReference type="InterPro" id="IPR015865">
    <property type="entry name" value="Riboflavin_kinase_bac/euk"/>
</dbReference>
<evidence type="ECO:0000256" key="7">
    <source>
        <dbReference type="ARBA" id="ARBA00022643"/>
    </source>
</evidence>
<name>A0A167CU10_9ASCO</name>
<evidence type="ECO:0000259" key="13">
    <source>
        <dbReference type="SMART" id="SM00904"/>
    </source>
</evidence>
<dbReference type="Gene3D" id="2.40.30.30">
    <property type="entry name" value="Riboflavin kinase-like"/>
    <property type="match status" value="1"/>
</dbReference>
<evidence type="ECO:0000256" key="12">
    <source>
        <dbReference type="SAM" id="MobiDB-lite"/>
    </source>
</evidence>
<dbReference type="KEGG" id="slb:AWJ20_341"/>
<evidence type="ECO:0000256" key="8">
    <source>
        <dbReference type="ARBA" id="ARBA00022679"/>
    </source>
</evidence>
<dbReference type="AlphaFoldDB" id="A0A167CU10"/>
<feature type="compositionally biased region" description="Polar residues" evidence="12">
    <location>
        <begin position="1"/>
        <end position="10"/>
    </location>
</feature>
<dbReference type="GO" id="GO:0005524">
    <property type="term" value="F:ATP binding"/>
    <property type="evidence" value="ECO:0007669"/>
    <property type="project" value="UniProtKB-KW"/>
</dbReference>
<dbReference type="Proteomes" id="UP000189580">
    <property type="component" value="Chromosome a"/>
</dbReference>
<gene>
    <name evidence="14" type="primary">FMN1</name>
    <name evidence="14" type="ORF">AWJ20_341</name>
</gene>
<keyword evidence="7" id="KW-0288">FMN</keyword>
<dbReference type="SUPFAM" id="SSF82114">
    <property type="entry name" value="Riboflavin kinase-like"/>
    <property type="match status" value="1"/>
</dbReference>
<evidence type="ECO:0000256" key="9">
    <source>
        <dbReference type="ARBA" id="ARBA00022741"/>
    </source>
</evidence>
<dbReference type="OrthoDB" id="276388at2759"/>
<dbReference type="PANTHER" id="PTHR22749:SF6">
    <property type="entry name" value="RIBOFLAVIN KINASE"/>
    <property type="match status" value="1"/>
</dbReference>
<keyword evidence="10" id="KW-0067">ATP-binding</keyword>
<evidence type="ECO:0000256" key="4">
    <source>
        <dbReference type="ARBA" id="ARBA00012105"/>
    </source>
</evidence>
<evidence type="ECO:0000256" key="5">
    <source>
        <dbReference type="ARBA" id="ARBA00017394"/>
    </source>
</evidence>
<accession>A0A167CU10</accession>
<evidence type="ECO:0000313" key="14">
    <source>
        <dbReference type="EMBL" id="ANB12104.1"/>
    </source>
</evidence>
<evidence type="ECO:0000256" key="11">
    <source>
        <dbReference type="ARBA" id="ARBA00029960"/>
    </source>
</evidence>
<keyword evidence="6" id="KW-0285">Flavoprotein</keyword>
<evidence type="ECO:0000256" key="2">
    <source>
        <dbReference type="ARBA" id="ARBA00005201"/>
    </source>
</evidence>
<dbReference type="GO" id="GO:0009398">
    <property type="term" value="P:FMN biosynthetic process"/>
    <property type="evidence" value="ECO:0007669"/>
    <property type="project" value="UniProtKB-UniPathway"/>
</dbReference>
<protein>
    <recommendedName>
        <fullName evidence="5">Riboflavin kinase</fullName>
        <ecNumber evidence="4">2.7.1.26</ecNumber>
    </recommendedName>
    <alternativeName>
        <fullName evidence="11">Flavin mononucleotide kinase 1</fullName>
    </alternativeName>
</protein>
<dbReference type="EC" id="2.7.1.26" evidence="4"/>
<sequence length="203" mass="22382">MTTSTATAMSRENRPQVVGPESPEPPYPLRVNTRVIAGYGRGSSDLGIPTANIPQDAFDALDIGDTGIYYGWASVHKSSQHPHTIETCPEGTDGTRKVEFSYGETLECGKDSDVVFPMVMSVGWNPFYGNKKRSAEIHIIHKFSDAFYGAAIKFMILGYIRPELNYVSKEALIADINTDIQVALNSLNRPGYASYRTDAFFSQ</sequence>
<dbReference type="SMART" id="SM00904">
    <property type="entry name" value="Flavokinase"/>
    <property type="match status" value="1"/>
</dbReference>
<keyword evidence="14" id="KW-0418">Kinase</keyword>